<protein>
    <recommendedName>
        <fullName evidence="4">Lipoprotein</fullName>
    </recommendedName>
</protein>
<evidence type="ECO:0000313" key="3">
    <source>
        <dbReference type="Proteomes" id="UP001356170"/>
    </source>
</evidence>
<keyword evidence="3" id="KW-1185">Reference proteome</keyword>
<gene>
    <name evidence="2" type="ORF">V3390_06490</name>
</gene>
<name>A0ABU7UZF3_9GAMM</name>
<reference evidence="2 3" key="1">
    <citation type="submission" date="2024-01" db="EMBL/GenBank/DDBJ databases">
        <title>Novel species of the genus Luteimonas isolated from rivers.</title>
        <authorList>
            <person name="Lu H."/>
        </authorList>
    </citation>
    <scope>NUCLEOTIDE SEQUENCE [LARGE SCALE GENOMIC DNA]</scope>
    <source>
        <strain evidence="2 3">FXH3W</strain>
    </source>
</reference>
<organism evidence="2 3">
    <name type="scientific">Aquilutibacter rugosus</name>
    <dbReference type="NCBI Taxonomy" id="3115820"/>
    <lineage>
        <taxon>Bacteria</taxon>
        <taxon>Pseudomonadati</taxon>
        <taxon>Pseudomonadota</taxon>
        <taxon>Gammaproteobacteria</taxon>
        <taxon>Lysobacterales</taxon>
        <taxon>Lysobacteraceae</taxon>
        <taxon>Aquilutibacter</taxon>
    </lineage>
</organism>
<feature type="chain" id="PRO_5046788780" description="Lipoprotein" evidence="1">
    <location>
        <begin position="24"/>
        <end position="104"/>
    </location>
</feature>
<accession>A0ABU7UZF3</accession>
<feature type="signal peptide" evidence="1">
    <location>
        <begin position="1"/>
        <end position="23"/>
    </location>
</feature>
<proteinExistence type="predicted"/>
<evidence type="ECO:0008006" key="4">
    <source>
        <dbReference type="Google" id="ProtNLM"/>
    </source>
</evidence>
<comment type="caution">
    <text evidence="2">The sequence shown here is derived from an EMBL/GenBank/DDBJ whole genome shotgun (WGS) entry which is preliminary data.</text>
</comment>
<dbReference type="Proteomes" id="UP001356170">
    <property type="component" value="Unassembled WGS sequence"/>
</dbReference>
<dbReference type="RefSeq" id="WP_331703867.1">
    <property type="nucleotide sequence ID" value="NZ_JAZHBO010000002.1"/>
</dbReference>
<keyword evidence="1" id="KW-0732">Signal</keyword>
<dbReference type="PROSITE" id="PS51257">
    <property type="entry name" value="PROKAR_LIPOPROTEIN"/>
    <property type="match status" value="1"/>
</dbReference>
<evidence type="ECO:0000313" key="2">
    <source>
        <dbReference type="EMBL" id="MEF2155881.1"/>
    </source>
</evidence>
<sequence length="104" mass="9958">MNIKLIAAALTVAVALTACNKSAETQASEEAAKSQIADAAQATGDVIENNAADAAATTAAAADQAVAATQAAAADATAAAKDATADAAQATQEAAAEVEAEAKK</sequence>
<dbReference type="EMBL" id="JAZHBO010000002">
    <property type="protein sequence ID" value="MEF2155881.1"/>
    <property type="molecule type" value="Genomic_DNA"/>
</dbReference>
<evidence type="ECO:0000256" key="1">
    <source>
        <dbReference type="SAM" id="SignalP"/>
    </source>
</evidence>